<name>A0A7R9WY00_9STRA</name>
<accession>A0A7R9WY00</accession>
<dbReference type="EMBL" id="HBEF01014336">
    <property type="protein sequence ID" value="CAD8336851.1"/>
    <property type="molecule type" value="Transcribed_RNA"/>
</dbReference>
<feature type="chain" id="PRO_5031528005" evidence="2">
    <location>
        <begin position="37"/>
        <end position="218"/>
    </location>
</feature>
<evidence type="ECO:0000313" key="3">
    <source>
        <dbReference type="EMBL" id="CAD8336851.1"/>
    </source>
</evidence>
<reference evidence="3" key="1">
    <citation type="submission" date="2021-01" db="EMBL/GenBank/DDBJ databases">
        <authorList>
            <person name="Corre E."/>
            <person name="Pelletier E."/>
            <person name="Niang G."/>
            <person name="Scheremetjew M."/>
            <person name="Finn R."/>
            <person name="Kale V."/>
            <person name="Holt S."/>
            <person name="Cochrane G."/>
            <person name="Meng A."/>
            <person name="Brown T."/>
            <person name="Cohen L."/>
        </authorList>
    </citation>
    <scope>NUCLEOTIDE SEQUENCE</scope>
    <source>
        <strain evidence="3">CCMP3328</strain>
    </source>
</reference>
<organism evidence="3">
    <name type="scientific">Craspedostauros australis</name>
    <dbReference type="NCBI Taxonomy" id="1486917"/>
    <lineage>
        <taxon>Eukaryota</taxon>
        <taxon>Sar</taxon>
        <taxon>Stramenopiles</taxon>
        <taxon>Ochrophyta</taxon>
        <taxon>Bacillariophyta</taxon>
        <taxon>Bacillariophyceae</taxon>
        <taxon>Bacillariophycidae</taxon>
        <taxon>Naviculales</taxon>
        <taxon>Naviculaceae</taxon>
        <taxon>Craspedostauros</taxon>
    </lineage>
</organism>
<sequence>MTMDRSSGLKMRTPRMILAAVMASFLLATSLPPCEAFVRVASQHPCGAIRAVPRAPTSKMHSGRVAAWRSSQSFARSDLMRRRIQQNDDAVDIASHHEIDRRRMIFSGLATASAMFGGYTRPALAEEDSADNANIKTKTEDPMAQLDAFTQQIGSGTFSQFPNSISPLPTAMQTPQDLVGSDDAANSGKVPAEAGMSDFDVALSRSARKRQVGPLTHG</sequence>
<evidence type="ECO:0000256" key="1">
    <source>
        <dbReference type="SAM" id="MobiDB-lite"/>
    </source>
</evidence>
<dbReference type="AlphaFoldDB" id="A0A7R9WY00"/>
<gene>
    <name evidence="3" type="ORF">CAUS1442_LOCUS8979</name>
</gene>
<keyword evidence="2" id="KW-0732">Signal</keyword>
<protein>
    <submittedName>
        <fullName evidence="3">Uncharacterized protein</fullName>
    </submittedName>
</protein>
<proteinExistence type="predicted"/>
<feature type="signal peptide" evidence="2">
    <location>
        <begin position="1"/>
        <end position="36"/>
    </location>
</feature>
<evidence type="ECO:0000256" key="2">
    <source>
        <dbReference type="SAM" id="SignalP"/>
    </source>
</evidence>
<feature type="region of interest" description="Disordered" evidence="1">
    <location>
        <begin position="171"/>
        <end position="195"/>
    </location>
</feature>